<sequence length="282" mass="30611">MNQVPAIRLNNGTLMPQLGYGVWQVPDAEAERAVGTALEAGYRSIDTAAIYGNEAGTGKAVAASGLAREELFVTTKLWNGPKQKWGRDQVLRAFDDSLAKLRLDHVDLYLIHWPRPMRDDFVTIWKTFEEIAASGRARAVGVSNFRPADLERIAAESGLVPAVNQVELHPLFPQAELRAVHAERGIATEAWSPLGQGKELLTLPAVTAIADKYGRSAAQVVLRWHLQHGNIVIPKSVTPARIRENLDVFGFELDAADIAALDALGAGAAGRRIGPDPAEFDV</sequence>
<evidence type="ECO:0000256" key="4">
    <source>
        <dbReference type="PIRSR" id="PIRSR000097-1"/>
    </source>
</evidence>
<dbReference type="OrthoDB" id="9804790at2"/>
<dbReference type="RefSeq" id="WP_053169310.1">
    <property type="nucleotide sequence ID" value="NZ_LGUV01000061.1"/>
</dbReference>
<feature type="domain" description="NADP-dependent oxidoreductase" evidence="7">
    <location>
        <begin position="17"/>
        <end position="264"/>
    </location>
</feature>
<keyword evidence="3" id="KW-0560">Oxidoreductase</keyword>
<dbReference type="Pfam" id="PF00248">
    <property type="entry name" value="Aldo_ket_red"/>
    <property type="match status" value="1"/>
</dbReference>
<evidence type="ECO:0000256" key="5">
    <source>
        <dbReference type="PIRSR" id="PIRSR000097-2"/>
    </source>
</evidence>
<feature type="binding site" evidence="5">
    <location>
        <position position="112"/>
    </location>
    <ligand>
        <name>substrate</name>
    </ligand>
</feature>
<dbReference type="InterPro" id="IPR020471">
    <property type="entry name" value="AKR"/>
</dbReference>
<dbReference type="PROSITE" id="PS00063">
    <property type="entry name" value="ALDOKETO_REDUCTASE_3"/>
    <property type="match status" value="1"/>
</dbReference>
<comment type="caution">
    <text evidence="8">The sequence shown here is derived from an EMBL/GenBank/DDBJ whole genome shotgun (WGS) entry which is preliminary data.</text>
</comment>
<dbReference type="eggNOG" id="COG0656">
    <property type="taxonomic scope" value="Bacteria"/>
</dbReference>
<dbReference type="Gene3D" id="3.20.20.100">
    <property type="entry name" value="NADP-dependent oxidoreductase domain"/>
    <property type="match status" value="1"/>
</dbReference>
<dbReference type="AlphaFoldDB" id="A0A0L8N087"/>
<evidence type="ECO:0000256" key="2">
    <source>
        <dbReference type="ARBA" id="ARBA00022857"/>
    </source>
</evidence>
<evidence type="ECO:0000313" key="9">
    <source>
        <dbReference type="Proteomes" id="UP000037084"/>
    </source>
</evidence>
<feature type="site" description="Lowers pKa of active site Tyr" evidence="6">
    <location>
        <position position="76"/>
    </location>
</feature>
<dbReference type="PANTHER" id="PTHR43827:SF3">
    <property type="entry name" value="NADP-DEPENDENT OXIDOREDUCTASE DOMAIN-CONTAINING PROTEIN"/>
    <property type="match status" value="1"/>
</dbReference>
<gene>
    <name evidence="8" type="ORF">ADK75_08610</name>
</gene>
<dbReference type="PANTHER" id="PTHR43827">
    <property type="entry name" value="2,5-DIKETO-D-GLUCONIC ACID REDUCTASE"/>
    <property type="match status" value="1"/>
</dbReference>
<dbReference type="InterPro" id="IPR023210">
    <property type="entry name" value="NADP_OxRdtase_dom"/>
</dbReference>
<dbReference type="PIRSF" id="PIRSF000097">
    <property type="entry name" value="AKR"/>
    <property type="match status" value="1"/>
</dbReference>
<evidence type="ECO:0000256" key="3">
    <source>
        <dbReference type="ARBA" id="ARBA00023002"/>
    </source>
</evidence>
<name>A0A0L8N087_STRVG</name>
<dbReference type="PRINTS" id="PR00069">
    <property type="entry name" value="ALDKETRDTASE"/>
</dbReference>
<dbReference type="Proteomes" id="UP000037084">
    <property type="component" value="Unassembled WGS sequence"/>
</dbReference>
<dbReference type="SUPFAM" id="SSF51430">
    <property type="entry name" value="NAD(P)-linked oxidoreductase"/>
    <property type="match status" value="1"/>
</dbReference>
<dbReference type="PATRIC" id="fig|1961.12.peg.2003"/>
<reference evidence="9" key="1">
    <citation type="submission" date="2015-07" db="EMBL/GenBank/DDBJ databases">
        <authorList>
            <consortium name="Consortium for Microbial Forensics and Genomics (microFORGE)"/>
            <person name="Knight B.M."/>
            <person name="Roberts D.P."/>
            <person name="Lin D."/>
            <person name="Hari K."/>
            <person name="Fletcher J."/>
            <person name="Melcher U."/>
            <person name="Blagden T."/>
            <person name="Winegar R.A."/>
        </authorList>
    </citation>
    <scope>NUCLEOTIDE SEQUENCE [LARGE SCALE GENOMIC DNA]</scope>
    <source>
        <strain evidence="9">NRRL B-1447</strain>
    </source>
</reference>
<keyword evidence="2" id="KW-0521">NADP</keyword>
<organism evidence="8 9">
    <name type="scientific">Streptomyces virginiae</name>
    <name type="common">Streptomyces cinnamonensis</name>
    <dbReference type="NCBI Taxonomy" id="1961"/>
    <lineage>
        <taxon>Bacteria</taxon>
        <taxon>Bacillati</taxon>
        <taxon>Actinomycetota</taxon>
        <taxon>Actinomycetes</taxon>
        <taxon>Kitasatosporales</taxon>
        <taxon>Streptomycetaceae</taxon>
        <taxon>Streptomyces</taxon>
    </lineage>
</organism>
<proteinExistence type="inferred from homology"/>
<dbReference type="PROSITE" id="PS00062">
    <property type="entry name" value="ALDOKETO_REDUCTASE_2"/>
    <property type="match status" value="1"/>
</dbReference>
<evidence type="ECO:0000259" key="7">
    <source>
        <dbReference type="Pfam" id="PF00248"/>
    </source>
</evidence>
<evidence type="ECO:0000256" key="6">
    <source>
        <dbReference type="PIRSR" id="PIRSR000097-3"/>
    </source>
</evidence>
<dbReference type="InterPro" id="IPR018170">
    <property type="entry name" value="Aldo/ket_reductase_CS"/>
</dbReference>
<dbReference type="GO" id="GO:0016616">
    <property type="term" value="F:oxidoreductase activity, acting on the CH-OH group of donors, NAD or NADP as acceptor"/>
    <property type="evidence" value="ECO:0007669"/>
    <property type="project" value="UniProtKB-ARBA"/>
</dbReference>
<comment type="similarity">
    <text evidence="1">Belongs to the aldo/keto reductase family.</text>
</comment>
<feature type="active site" description="Proton donor" evidence="4">
    <location>
        <position position="51"/>
    </location>
</feature>
<protein>
    <submittedName>
        <fullName evidence="8">Oxidoreductase</fullName>
    </submittedName>
</protein>
<evidence type="ECO:0000256" key="1">
    <source>
        <dbReference type="ARBA" id="ARBA00007905"/>
    </source>
</evidence>
<accession>A0A0L8N087</accession>
<dbReference type="InterPro" id="IPR036812">
    <property type="entry name" value="NAD(P)_OxRdtase_dom_sf"/>
</dbReference>
<dbReference type="FunFam" id="3.20.20.100:FF:000015">
    <property type="entry name" value="Oxidoreductase, aldo/keto reductase family"/>
    <property type="match status" value="1"/>
</dbReference>
<dbReference type="EMBL" id="LGUV01000061">
    <property type="protein sequence ID" value="KOG56101.1"/>
    <property type="molecule type" value="Genomic_DNA"/>
</dbReference>
<evidence type="ECO:0000313" key="8">
    <source>
        <dbReference type="EMBL" id="KOG56101.1"/>
    </source>
</evidence>